<accession>A0A645II72</accession>
<organism evidence="1">
    <name type="scientific">bioreactor metagenome</name>
    <dbReference type="NCBI Taxonomy" id="1076179"/>
    <lineage>
        <taxon>unclassified sequences</taxon>
        <taxon>metagenomes</taxon>
        <taxon>ecological metagenomes</taxon>
    </lineage>
</organism>
<evidence type="ECO:0000313" key="1">
    <source>
        <dbReference type="EMBL" id="MPN50179.1"/>
    </source>
</evidence>
<proteinExistence type="predicted"/>
<dbReference type="InterPro" id="IPR023090">
    <property type="entry name" value="UPF0702_alpha/beta_dom_sf"/>
</dbReference>
<protein>
    <submittedName>
        <fullName evidence="1">Uncharacterized protein</fullName>
    </submittedName>
</protein>
<reference evidence="1" key="1">
    <citation type="submission" date="2019-08" db="EMBL/GenBank/DDBJ databases">
        <authorList>
            <person name="Kucharzyk K."/>
            <person name="Murdoch R.W."/>
            <person name="Higgins S."/>
            <person name="Loffler F."/>
        </authorList>
    </citation>
    <scope>NUCLEOTIDE SEQUENCE</scope>
</reference>
<dbReference type="Gene3D" id="3.30.240.20">
    <property type="entry name" value="bsu07140 like domains"/>
    <property type="match status" value="1"/>
</dbReference>
<name>A0A645II72_9ZZZZ</name>
<gene>
    <name evidence="1" type="ORF">SDC9_197805</name>
</gene>
<dbReference type="EMBL" id="VSSQ01114111">
    <property type="protein sequence ID" value="MPN50179.1"/>
    <property type="molecule type" value="Genomic_DNA"/>
</dbReference>
<dbReference type="AlphaFoldDB" id="A0A645II72"/>
<sequence length="53" mass="6409">MNKDINWLNKKLKENNIKDPKDIFIAILYSNSEKLYFQHKDNSYAEYKKGKTQ</sequence>
<comment type="caution">
    <text evidence="1">The sequence shown here is derived from an EMBL/GenBank/DDBJ whole genome shotgun (WGS) entry which is preliminary data.</text>
</comment>